<feature type="binding site" evidence="6">
    <location>
        <begin position="125"/>
        <end position="126"/>
    </location>
    <ligand>
        <name>S-adenosyl-L-methionine</name>
        <dbReference type="ChEBI" id="CHEBI:59789"/>
    </ligand>
</feature>
<dbReference type="PANTHER" id="PTHR31760:SF0">
    <property type="entry name" value="S-ADENOSYL-L-METHIONINE-DEPENDENT METHYLTRANSFERASES SUPERFAMILY PROTEIN"/>
    <property type="match status" value="1"/>
</dbReference>
<keyword evidence="2 6" id="KW-0698">rRNA processing</keyword>
<gene>
    <name evidence="6 7" type="primary">rsmG</name>
    <name evidence="7" type="ORF">ACFO5Q_02140</name>
</gene>
<evidence type="ECO:0000256" key="2">
    <source>
        <dbReference type="ARBA" id="ARBA00022552"/>
    </source>
</evidence>
<evidence type="ECO:0000313" key="7">
    <source>
        <dbReference type="EMBL" id="MFC4346644.1"/>
    </source>
</evidence>
<dbReference type="GO" id="GO:0032259">
    <property type="term" value="P:methylation"/>
    <property type="evidence" value="ECO:0007669"/>
    <property type="project" value="UniProtKB-KW"/>
</dbReference>
<dbReference type="SUPFAM" id="SSF53335">
    <property type="entry name" value="S-adenosyl-L-methionine-dependent methyltransferases"/>
    <property type="match status" value="1"/>
</dbReference>
<sequence>MYGADDLARDLDVSRETLDKLKVYAGLLRKWQKAKNLVANSTLDDMWRRHFLDSAQLAPLLKEHFGDRKITLLDIGSGAGFPGLVLAAMGVATAHMVESNGRKCTFMNQVSRETGADATIHARRIEEMDIFPVDIITSRACARISQLLDWAAPFISDDTEMWLLKGEIADEELTEAKACWKMDVNRFKSLSDPTGVILRLSSIKRL</sequence>
<evidence type="ECO:0000313" key="8">
    <source>
        <dbReference type="Proteomes" id="UP001595776"/>
    </source>
</evidence>
<dbReference type="PANTHER" id="PTHR31760">
    <property type="entry name" value="S-ADENOSYL-L-METHIONINE-DEPENDENT METHYLTRANSFERASES SUPERFAMILY PROTEIN"/>
    <property type="match status" value="1"/>
</dbReference>
<evidence type="ECO:0000256" key="5">
    <source>
        <dbReference type="ARBA" id="ARBA00022691"/>
    </source>
</evidence>
<accession>A0ABV8U623</accession>
<feature type="binding site" evidence="6">
    <location>
        <position position="139"/>
    </location>
    <ligand>
        <name>S-adenosyl-L-methionine</name>
        <dbReference type="ChEBI" id="CHEBI:59789"/>
    </ligand>
</feature>
<reference evidence="8" key="1">
    <citation type="journal article" date="2019" name="Int. J. Syst. Evol. Microbiol.">
        <title>The Global Catalogue of Microorganisms (GCM) 10K type strain sequencing project: providing services to taxonomists for standard genome sequencing and annotation.</title>
        <authorList>
            <consortium name="The Broad Institute Genomics Platform"/>
            <consortium name="The Broad Institute Genome Sequencing Center for Infectious Disease"/>
            <person name="Wu L."/>
            <person name="Ma J."/>
        </authorList>
    </citation>
    <scope>NUCLEOTIDE SEQUENCE [LARGE SCALE GENOMIC DNA]</scope>
    <source>
        <strain evidence="8">CGMCC 1.15304</strain>
    </source>
</reference>
<keyword evidence="4 6" id="KW-0808">Transferase</keyword>
<dbReference type="GO" id="GO:0008168">
    <property type="term" value="F:methyltransferase activity"/>
    <property type="evidence" value="ECO:0007669"/>
    <property type="project" value="UniProtKB-KW"/>
</dbReference>
<evidence type="ECO:0000256" key="1">
    <source>
        <dbReference type="ARBA" id="ARBA00022490"/>
    </source>
</evidence>
<comment type="caution">
    <text evidence="6">Lacks conserved residue(s) required for the propagation of feature annotation.</text>
</comment>
<dbReference type="NCBIfam" id="TIGR00138">
    <property type="entry name" value="rsmG_gidB"/>
    <property type="match status" value="1"/>
</dbReference>
<keyword evidence="3 6" id="KW-0489">Methyltransferase</keyword>
<evidence type="ECO:0000256" key="3">
    <source>
        <dbReference type="ARBA" id="ARBA00022603"/>
    </source>
</evidence>
<dbReference type="Proteomes" id="UP001595776">
    <property type="component" value="Unassembled WGS sequence"/>
</dbReference>
<comment type="catalytic activity">
    <reaction evidence="6">
        <text>guanosine(527) in 16S rRNA + S-adenosyl-L-methionine = N(7)-methylguanosine(527) in 16S rRNA + S-adenosyl-L-homocysteine</text>
        <dbReference type="Rhea" id="RHEA:42732"/>
        <dbReference type="Rhea" id="RHEA-COMP:10209"/>
        <dbReference type="Rhea" id="RHEA-COMP:10210"/>
        <dbReference type="ChEBI" id="CHEBI:57856"/>
        <dbReference type="ChEBI" id="CHEBI:59789"/>
        <dbReference type="ChEBI" id="CHEBI:74269"/>
        <dbReference type="ChEBI" id="CHEBI:74480"/>
        <dbReference type="EC" id="2.1.1.170"/>
    </reaction>
</comment>
<dbReference type="Gene3D" id="3.40.50.150">
    <property type="entry name" value="Vaccinia Virus protein VP39"/>
    <property type="match status" value="1"/>
</dbReference>
<proteinExistence type="inferred from homology"/>
<dbReference type="EMBL" id="JBHSCR010000001">
    <property type="protein sequence ID" value="MFC4346644.1"/>
    <property type="molecule type" value="Genomic_DNA"/>
</dbReference>
<keyword evidence="1 6" id="KW-0963">Cytoplasm</keyword>
<comment type="similarity">
    <text evidence="6">Belongs to the methyltransferase superfamily. RNA methyltransferase RsmG family.</text>
</comment>
<dbReference type="Pfam" id="PF02527">
    <property type="entry name" value="GidB"/>
    <property type="match status" value="1"/>
</dbReference>
<dbReference type="HAMAP" id="MF_00074">
    <property type="entry name" value="16SrRNA_methyltr_G"/>
    <property type="match status" value="1"/>
</dbReference>
<comment type="subcellular location">
    <subcellularLocation>
        <location evidence="6">Cytoplasm</location>
    </subcellularLocation>
</comment>
<organism evidence="7 8">
    <name type="scientific">Kordiimonas lipolytica</name>
    <dbReference type="NCBI Taxonomy" id="1662421"/>
    <lineage>
        <taxon>Bacteria</taxon>
        <taxon>Pseudomonadati</taxon>
        <taxon>Pseudomonadota</taxon>
        <taxon>Alphaproteobacteria</taxon>
        <taxon>Kordiimonadales</taxon>
        <taxon>Kordiimonadaceae</taxon>
        <taxon>Kordiimonas</taxon>
    </lineage>
</organism>
<comment type="function">
    <text evidence="6">Specifically methylates the N7 position of guanine in position 527 of 16S rRNA.</text>
</comment>
<comment type="caution">
    <text evidence="7">The sequence shown here is derived from an EMBL/GenBank/DDBJ whole genome shotgun (WGS) entry which is preliminary data.</text>
</comment>
<keyword evidence="8" id="KW-1185">Reference proteome</keyword>
<evidence type="ECO:0000256" key="6">
    <source>
        <dbReference type="HAMAP-Rule" id="MF_00074"/>
    </source>
</evidence>
<feature type="binding site" evidence="6">
    <location>
        <position position="76"/>
    </location>
    <ligand>
        <name>S-adenosyl-L-methionine</name>
        <dbReference type="ChEBI" id="CHEBI:59789"/>
    </ligand>
</feature>
<dbReference type="PIRSF" id="PIRSF003078">
    <property type="entry name" value="GidB"/>
    <property type="match status" value="1"/>
</dbReference>
<dbReference type="RefSeq" id="WP_068148161.1">
    <property type="nucleotide sequence ID" value="NZ_JBHSCR010000001.1"/>
</dbReference>
<evidence type="ECO:0000256" key="4">
    <source>
        <dbReference type="ARBA" id="ARBA00022679"/>
    </source>
</evidence>
<dbReference type="InterPro" id="IPR029063">
    <property type="entry name" value="SAM-dependent_MTases_sf"/>
</dbReference>
<dbReference type="InterPro" id="IPR003682">
    <property type="entry name" value="rRNA_ssu_MeTfrase_G"/>
</dbReference>
<keyword evidence="5 6" id="KW-0949">S-adenosyl-L-methionine</keyword>
<name>A0ABV8U623_9PROT</name>
<protein>
    <recommendedName>
        <fullName evidence="6">Ribosomal RNA small subunit methyltransferase G</fullName>
        <ecNumber evidence="6">2.1.1.170</ecNumber>
    </recommendedName>
    <alternativeName>
        <fullName evidence="6">16S rRNA 7-methylguanosine methyltransferase</fullName>
        <shortName evidence="6">16S rRNA m7G methyltransferase</shortName>
    </alternativeName>
</protein>
<feature type="binding site" evidence="6">
    <location>
        <position position="81"/>
    </location>
    <ligand>
        <name>S-adenosyl-L-methionine</name>
        <dbReference type="ChEBI" id="CHEBI:59789"/>
    </ligand>
</feature>
<dbReference type="EC" id="2.1.1.170" evidence="6"/>